<comment type="caution">
    <text evidence="1">The sequence shown here is derived from an EMBL/GenBank/DDBJ whole genome shotgun (WGS) entry which is preliminary data.</text>
</comment>
<accession>A0A828U8H4</accession>
<dbReference type="EMBL" id="AIFC01000022">
    <property type="protein sequence ID" value="EHU45179.1"/>
    <property type="molecule type" value="Genomic_DNA"/>
</dbReference>
<proteinExistence type="predicted"/>
<reference evidence="1 2" key="1">
    <citation type="journal article" date="2012" name="J. Bacteriol.">
        <title>Draft Genome Sequences of the Diarrheagenic Escherichia coli Collection.</title>
        <authorList>
            <person name="Hazen T.H."/>
            <person name="Sahl J.W."/>
            <person name="Redman J.C."/>
            <person name="Morris C.R."/>
            <person name="Daugherty S.C."/>
            <person name="Chibucos M.C."/>
            <person name="Sengamalay N.A."/>
            <person name="Fraser-Liggett C.M."/>
            <person name="Steinsland H."/>
            <person name="Whittam T.S."/>
            <person name="Whittam B."/>
            <person name="Manning S.D."/>
            <person name="Rasko D.A."/>
        </authorList>
    </citation>
    <scope>NUCLEOTIDE SEQUENCE [LARGE SCALE GENOMIC DNA]</scope>
    <source>
        <strain evidence="1 2">DEC2D</strain>
    </source>
</reference>
<gene>
    <name evidence="1" type="ORF">ECDEC2D_2354</name>
</gene>
<dbReference type="AlphaFoldDB" id="A0A828U8H4"/>
<dbReference type="Proteomes" id="UP000005272">
    <property type="component" value="Unassembled WGS sequence"/>
</dbReference>
<name>A0A828U8H4_ECOLX</name>
<evidence type="ECO:0000313" key="2">
    <source>
        <dbReference type="Proteomes" id="UP000005272"/>
    </source>
</evidence>
<sequence>MDTFFTESIENNDDDFIVCRTFVTNVVESGDDDFYFN</sequence>
<evidence type="ECO:0000313" key="1">
    <source>
        <dbReference type="EMBL" id="EHU45179.1"/>
    </source>
</evidence>
<protein>
    <submittedName>
        <fullName evidence="1">Uncharacterized protein</fullName>
    </submittedName>
</protein>
<organism evidence="1 2">
    <name type="scientific">Escherichia coli DEC2D</name>
    <dbReference type="NCBI Taxonomy" id="868141"/>
    <lineage>
        <taxon>Bacteria</taxon>
        <taxon>Pseudomonadati</taxon>
        <taxon>Pseudomonadota</taxon>
        <taxon>Gammaproteobacteria</taxon>
        <taxon>Enterobacterales</taxon>
        <taxon>Enterobacteriaceae</taxon>
        <taxon>Escherichia</taxon>
    </lineage>
</organism>